<evidence type="ECO:0000256" key="1">
    <source>
        <dbReference type="SAM" id="MobiDB-lite"/>
    </source>
</evidence>
<dbReference type="OrthoDB" id="46564at2759"/>
<reference evidence="2" key="1">
    <citation type="journal article" date="2020" name="bioRxiv">
        <title>Comparative genomics of Chlamydomonas.</title>
        <authorList>
            <person name="Craig R.J."/>
            <person name="Hasan A.R."/>
            <person name="Ness R.W."/>
            <person name="Keightley P.D."/>
        </authorList>
    </citation>
    <scope>NUCLEOTIDE SEQUENCE</scope>
    <source>
        <strain evidence="2">CCAP 11/70</strain>
    </source>
</reference>
<evidence type="ECO:0000313" key="3">
    <source>
        <dbReference type="Proteomes" id="UP000612055"/>
    </source>
</evidence>
<dbReference type="PANTHER" id="PTHR14614:SF132">
    <property type="entry name" value="PROTEIN-LYSINE METHYLTRANSFERASE C42C1.13"/>
    <property type="match status" value="1"/>
</dbReference>
<dbReference type="InterPro" id="IPR029063">
    <property type="entry name" value="SAM-dependent_MTases_sf"/>
</dbReference>
<evidence type="ECO:0000313" key="2">
    <source>
        <dbReference type="EMBL" id="KAG2483014.1"/>
    </source>
</evidence>
<feature type="region of interest" description="Disordered" evidence="1">
    <location>
        <begin position="193"/>
        <end position="226"/>
    </location>
</feature>
<dbReference type="AlphaFoldDB" id="A0A835XGL7"/>
<gene>
    <name evidence="2" type="ORF">HYH03_018094</name>
</gene>
<proteinExistence type="predicted"/>
<dbReference type="EMBL" id="JAEHOE010000193">
    <property type="protein sequence ID" value="KAG2483014.1"/>
    <property type="molecule type" value="Genomic_DNA"/>
</dbReference>
<dbReference type="Proteomes" id="UP000612055">
    <property type="component" value="Unassembled WGS sequence"/>
</dbReference>
<dbReference type="Gene3D" id="3.40.50.150">
    <property type="entry name" value="Vaccinia Virus protein VP39"/>
    <property type="match status" value="1"/>
</dbReference>
<accession>A0A835XGL7</accession>
<feature type="compositionally biased region" description="Low complexity" evidence="1">
    <location>
        <begin position="158"/>
        <end position="169"/>
    </location>
</feature>
<keyword evidence="3" id="KW-1185">Reference proteome</keyword>
<feature type="region of interest" description="Disordered" evidence="1">
    <location>
        <begin position="133"/>
        <end position="178"/>
    </location>
</feature>
<comment type="caution">
    <text evidence="2">The sequence shown here is derived from an EMBL/GenBank/DDBJ whole genome shotgun (WGS) entry which is preliminary data.</text>
</comment>
<protein>
    <submittedName>
        <fullName evidence="2">Uncharacterized protein</fullName>
    </submittedName>
</protein>
<dbReference type="Pfam" id="PF10294">
    <property type="entry name" value="Methyltransf_16"/>
    <property type="match status" value="1"/>
</dbReference>
<organism evidence="2 3">
    <name type="scientific">Edaphochlamys debaryana</name>
    <dbReference type="NCBI Taxonomy" id="47281"/>
    <lineage>
        <taxon>Eukaryota</taxon>
        <taxon>Viridiplantae</taxon>
        <taxon>Chlorophyta</taxon>
        <taxon>core chlorophytes</taxon>
        <taxon>Chlorophyceae</taxon>
        <taxon>CS clade</taxon>
        <taxon>Chlamydomonadales</taxon>
        <taxon>Chlamydomonadales incertae sedis</taxon>
        <taxon>Edaphochlamys</taxon>
    </lineage>
</organism>
<dbReference type="PANTHER" id="PTHR14614">
    <property type="entry name" value="HEPATOCELLULAR CARCINOMA-ASSOCIATED ANTIGEN"/>
    <property type="match status" value="1"/>
</dbReference>
<dbReference type="InterPro" id="IPR019410">
    <property type="entry name" value="Methyltransf_16"/>
</dbReference>
<name>A0A835XGL7_9CHLO</name>
<sequence length="343" mass="34663">MGDEDAADSQQPAPPAPWVYDVVTEHAALTTTGGRVWDAARRLCAYLEAMEAPLGLRRPGLRVLELGAGLGWLGMSLARNLAAAGEVVLTEQEAGGGVAWLRHNIGLNAGRRGLGAVRGEACDWLLFGARGETAGGTEGAGVEPPSEDGLREGGHAPAGGSSAAGQAEGPVGGNGRAEAGVAGRTETVAVKGGQAYEGGDATGPNAASGTGGGSDPGSAAGRSGSGGGDWVAGVHWDLVIGSDLVYNEIGAVHLPRVLRALARPGTTILYGHTKHRFDTFDVRFFEELAAQGLAVTEAHEPGVPSPPPSPPPLTELFPEMRIAVYDIRLAGAAPGEEGEGGGP</sequence>
<dbReference type="SUPFAM" id="SSF53335">
    <property type="entry name" value="S-adenosyl-L-methionine-dependent methyltransferases"/>
    <property type="match status" value="1"/>
</dbReference>